<accession>A0A914EEX8</accession>
<organism evidence="1 2">
    <name type="scientific">Acrobeloides nanus</name>
    <dbReference type="NCBI Taxonomy" id="290746"/>
    <lineage>
        <taxon>Eukaryota</taxon>
        <taxon>Metazoa</taxon>
        <taxon>Ecdysozoa</taxon>
        <taxon>Nematoda</taxon>
        <taxon>Chromadorea</taxon>
        <taxon>Rhabditida</taxon>
        <taxon>Tylenchina</taxon>
        <taxon>Cephalobomorpha</taxon>
        <taxon>Cephaloboidea</taxon>
        <taxon>Cephalobidae</taxon>
        <taxon>Acrobeloides</taxon>
    </lineage>
</organism>
<dbReference type="WBParaSite" id="ACRNAN_scaffold783.g31967.t1">
    <property type="protein sequence ID" value="ACRNAN_scaffold783.g31967.t1"/>
    <property type="gene ID" value="ACRNAN_scaffold783.g31967"/>
</dbReference>
<protein>
    <submittedName>
        <fullName evidence="2">Uncharacterized protein</fullName>
    </submittedName>
</protein>
<name>A0A914EEX8_9BILA</name>
<dbReference type="Proteomes" id="UP000887540">
    <property type="component" value="Unplaced"/>
</dbReference>
<keyword evidence="1" id="KW-1185">Reference proteome</keyword>
<evidence type="ECO:0000313" key="1">
    <source>
        <dbReference type="Proteomes" id="UP000887540"/>
    </source>
</evidence>
<proteinExistence type="predicted"/>
<reference evidence="2" key="1">
    <citation type="submission" date="2022-11" db="UniProtKB">
        <authorList>
            <consortium name="WormBaseParasite"/>
        </authorList>
    </citation>
    <scope>IDENTIFICATION</scope>
</reference>
<dbReference type="AlphaFoldDB" id="A0A914EEX8"/>
<evidence type="ECO:0000313" key="2">
    <source>
        <dbReference type="WBParaSite" id="ACRNAN_scaffold783.g31967.t1"/>
    </source>
</evidence>
<sequence>MPSKQLIYEWYNNFRDTGFTDESTRRAKQHNMLDESTDMNFCPVPYLSLIGKLEGDKTIPVQPGQKEHTEPKIFHPYTMFLTKKLYIEDAKERTMFAMVVVACTIKGRIEKNVAETRPT</sequence>